<accession>A0AAV7JU88</accession>
<keyword evidence="3" id="KW-1185">Reference proteome</keyword>
<organism evidence="2 3">
    <name type="scientific">Oopsacas minuta</name>
    <dbReference type="NCBI Taxonomy" id="111878"/>
    <lineage>
        <taxon>Eukaryota</taxon>
        <taxon>Metazoa</taxon>
        <taxon>Porifera</taxon>
        <taxon>Hexactinellida</taxon>
        <taxon>Hexasterophora</taxon>
        <taxon>Lyssacinosida</taxon>
        <taxon>Leucopsacidae</taxon>
        <taxon>Oopsacas</taxon>
    </lineage>
</organism>
<protein>
    <recommendedName>
        <fullName evidence="4">G-protein coupled receptors family 1 profile domain-containing protein</fullName>
    </recommendedName>
</protein>
<comment type="caution">
    <text evidence="2">The sequence shown here is derived from an EMBL/GenBank/DDBJ whole genome shotgun (WGS) entry which is preliminary data.</text>
</comment>
<gene>
    <name evidence="2" type="ORF">LOD99_4604</name>
</gene>
<dbReference type="EMBL" id="JAKMXF010000300">
    <property type="protein sequence ID" value="KAI6652059.1"/>
    <property type="molecule type" value="Genomic_DNA"/>
</dbReference>
<reference evidence="2 3" key="1">
    <citation type="journal article" date="2023" name="BMC Biol.">
        <title>The compact genome of the sponge Oopsacas minuta (Hexactinellida) is lacking key metazoan core genes.</title>
        <authorList>
            <person name="Santini S."/>
            <person name="Schenkelaars Q."/>
            <person name="Jourda C."/>
            <person name="Duchesne M."/>
            <person name="Belahbib H."/>
            <person name="Rocher C."/>
            <person name="Selva M."/>
            <person name="Riesgo A."/>
            <person name="Vervoort M."/>
            <person name="Leys S.P."/>
            <person name="Kodjabachian L."/>
            <person name="Le Bivic A."/>
            <person name="Borchiellini C."/>
            <person name="Claverie J.M."/>
            <person name="Renard E."/>
        </authorList>
    </citation>
    <scope>NUCLEOTIDE SEQUENCE [LARGE SCALE GENOMIC DNA]</scope>
    <source>
        <strain evidence="2">SPO-2</strain>
    </source>
</reference>
<keyword evidence="1" id="KW-0812">Transmembrane</keyword>
<proteinExistence type="predicted"/>
<keyword evidence="1" id="KW-1133">Transmembrane helix</keyword>
<feature type="transmembrane region" description="Helical" evidence="1">
    <location>
        <begin position="164"/>
        <end position="190"/>
    </location>
</feature>
<feature type="transmembrane region" description="Helical" evidence="1">
    <location>
        <begin position="76"/>
        <end position="100"/>
    </location>
</feature>
<keyword evidence="1" id="KW-0472">Membrane</keyword>
<feature type="transmembrane region" description="Helical" evidence="1">
    <location>
        <begin position="12"/>
        <end position="42"/>
    </location>
</feature>
<dbReference type="AlphaFoldDB" id="A0AAV7JU88"/>
<evidence type="ECO:0000313" key="3">
    <source>
        <dbReference type="Proteomes" id="UP001165289"/>
    </source>
</evidence>
<feature type="transmembrane region" description="Helical" evidence="1">
    <location>
        <begin position="291"/>
        <end position="315"/>
    </location>
</feature>
<feature type="transmembrane region" description="Helical" evidence="1">
    <location>
        <begin position="120"/>
        <end position="144"/>
    </location>
</feature>
<evidence type="ECO:0000256" key="1">
    <source>
        <dbReference type="SAM" id="Phobius"/>
    </source>
</evidence>
<evidence type="ECO:0000313" key="2">
    <source>
        <dbReference type="EMBL" id="KAI6652059.1"/>
    </source>
</evidence>
<dbReference type="Proteomes" id="UP001165289">
    <property type="component" value="Unassembled WGS sequence"/>
</dbReference>
<name>A0AAV7JU88_9METZ</name>
<sequence>MGLFNSTNSEIFMFFWINYGLILFFIILWVLNILLWIIYIITTLRNIKRSTRQVQITYNNKEKVKELTVQLWKFRLLLLISLCEMFALLIAGLTICMHRILRYYNSDIVVEIALSYIHDFLYIICLYLLLTVLKLLNITIRYLIGVYNWEEYKPDKIKDDLKFILIESLVLFLLAGLWIPIIPLGVILIIRSICEYVKHVKGSIQLCAALRGMSTEYKRQNNSEGDFQYRQNKKKETNYRWFTRWLMTGVFFWMLASAISLTGVILNQAGICLKLQHIELAVFNEITSHKIYLIFITDLFIFTGGVVLFPVHILYTLMYFTKSQHRVSGCCYCRVKTEKQTDLTKPLVNE</sequence>
<evidence type="ECO:0008006" key="4">
    <source>
        <dbReference type="Google" id="ProtNLM"/>
    </source>
</evidence>
<feature type="transmembrane region" description="Helical" evidence="1">
    <location>
        <begin position="250"/>
        <end position="270"/>
    </location>
</feature>